<dbReference type="Proteomes" id="UP000632289">
    <property type="component" value="Unassembled WGS sequence"/>
</dbReference>
<dbReference type="AlphaFoldDB" id="A0A927F295"/>
<evidence type="ECO:0000256" key="1">
    <source>
        <dbReference type="ARBA" id="ARBA00023115"/>
    </source>
</evidence>
<name>A0A927F295_9ACTN</name>
<dbReference type="RefSeq" id="WP_191211171.1">
    <property type="nucleotide sequence ID" value="NZ_BAABKL010000020.1"/>
</dbReference>
<dbReference type="PANTHER" id="PTHR43317">
    <property type="entry name" value="THERMOSPERMINE SYNTHASE ACAULIS5"/>
    <property type="match status" value="1"/>
</dbReference>
<gene>
    <name evidence="2" type="ORF">IF129_20250</name>
</gene>
<keyword evidence="1" id="KW-0620">Polyamine biosynthesis</keyword>
<dbReference type="InterPro" id="IPR029063">
    <property type="entry name" value="SAM-dependent_MTases_sf"/>
</dbReference>
<protein>
    <submittedName>
        <fullName evidence="2">Fused MFS/spermidine synthase</fullName>
    </submittedName>
</protein>
<dbReference type="GO" id="GO:0006596">
    <property type="term" value="P:polyamine biosynthetic process"/>
    <property type="evidence" value="ECO:0007669"/>
    <property type="project" value="UniProtKB-KW"/>
</dbReference>
<proteinExistence type="predicted"/>
<dbReference type="EMBL" id="JACXYU010000012">
    <property type="protein sequence ID" value="MBD3933878.1"/>
    <property type="molecule type" value="Genomic_DNA"/>
</dbReference>
<evidence type="ECO:0000313" key="3">
    <source>
        <dbReference type="Proteomes" id="UP000632289"/>
    </source>
</evidence>
<keyword evidence="3" id="KW-1185">Reference proteome</keyword>
<accession>A0A927F295</accession>
<dbReference type="Gene3D" id="3.40.50.150">
    <property type="entry name" value="Vaccinia Virus protein VP39"/>
    <property type="match status" value="1"/>
</dbReference>
<evidence type="ECO:0000313" key="2">
    <source>
        <dbReference type="EMBL" id="MBD3933878.1"/>
    </source>
</evidence>
<reference evidence="2" key="1">
    <citation type="submission" date="2020-09" db="EMBL/GenBank/DDBJ databases">
        <title>Secondary metabolite and genome analysis of marine Streptomyces chumphonensis KK1-2T.</title>
        <authorList>
            <person name="Phongsopitanun W."/>
            <person name="Kanchanasin P."/>
            <person name="Pittayakhajonwut P."/>
            <person name="Suwanborirux K."/>
            <person name="Tanasupawat S."/>
        </authorList>
    </citation>
    <scope>NUCLEOTIDE SEQUENCE</scope>
    <source>
        <strain evidence="2">KK1-2</strain>
    </source>
</reference>
<dbReference type="SUPFAM" id="SSF53335">
    <property type="entry name" value="S-adenosyl-L-methionine-dependent methyltransferases"/>
    <property type="match status" value="1"/>
</dbReference>
<sequence>MNEPLPVVRTVDHGTARLLPDVDRSRAWLLTVDDAPQSYVDLDDTAHLEFAYTRRIAHVIDAAGPGGPLDLLHLGGGGLTLPRYTAAVRPGSRQTVVDADEALLALVLEHLPLPPGSGTRTRAADARRALEAAPAGSYDLIVADVFGGSRIPAHLTTRECAEAAARALRPHGLHVANIADGAPFAFLRAQAATLAAVFGHVCLMAEPAVLRGRRFGNVVLVASAAALPLEALSRACAGDPFPARVEHGAALRRLVGDARPVQDADALPSPPPPPGSFSIG</sequence>
<dbReference type="NCBIfam" id="NF037959">
    <property type="entry name" value="MFS_SpdSyn"/>
    <property type="match status" value="1"/>
</dbReference>
<dbReference type="PANTHER" id="PTHR43317:SF1">
    <property type="entry name" value="THERMOSPERMINE SYNTHASE ACAULIS5"/>
    <property type="match status" value="1"/>
</dbReference>
<comment type="caution">
    <text evidence="2">The sequence shown here is derived from an EMBL/GenBank/DDBJ whole genome shotgun (WGS) entry which is preliminary data.</text>
</comment>
<organism evidence="2 3">
    <name type="scientific">Streptomyces chumphonensis</name>
    <dbReference type="NCBI Taxonomy" id="1214925"/>
    <lineage>
        <taxon>Bacteria</taxon>
        <taxon>Bacillati</taxon>
        <taxon>Actinomycetota</taxon>
        <taxon>Actinomycetes</taxon>
        <taxon>Kitasatosporales</taxon>
        <taxon>Streptomycetaceae</taxon>
        <taxon>Streptomyces</taxon>
    </lineage>
</organism>